<organism evidence="10 11">
    <name type="scientific">Flectobacillus roseus</name>
    <dbReference type="NCBI Taxonomy" id="502259"/>
    <lineage>
        <taxon>Bacteria</taxon>
        <taxon>Pseudomonadati</taxon>
        <taxon>Bacteroidota</taxon>
        <taxon>Cytophagia</taxon>
        <taxon>Cytophagales</taxon>
        <taxon>Flectobacillaceae</taxon>
        <taxon>Flectobacillus</taxon>
    </lineage>
</organism>
<feature type="transmembrane region" description="Helical" evidence="8">
    <location>
        <begin position="45"/>
        <end position="67"/>
    </location>
</feature>
<keyword evidence="4" id="KW-0813">Transport</keyword>
<name>A0ABT6Y8Q0_9BACT</name>
<evidence type="ECO:0000256" key="1">
    <source>
        <dbReference type="ARBA" id="ARBA00003279"/>
    </source>
</evidence>
<reference evidence="10 11" key="1">
    <citation type="submission" date="2023-05" db="EMBL/GenBank/DDBJ databases">
        <title>Novel species of genus Flectobacillus isolated from stream in China.</title>
        <authorList>
            <person name="Lu H."/>
        </authorList>
    </citation>
    <scope>NUCLEOTIDE SEQUENCE [LARGE SCALE GENOMIC DNA]</scope>
    <source>
        <strain evidence="10 11">KCTC 42575</strain>
    </source>
</reference>
<evidence type="ECO:0000313" key="10">
    <source>
        <dbReference type="EMBL" id="MDI9859954.1"/>
    </source>
</evidence>
<dbReference type="Proteomes" id="UP001236507">
    <property type="component" value="Unassembled WGS sequence"/>
</dbReference>
<dbReference type="RefSeq" id="WP_283344792.1">
    <property type="nucleotide sequence ID" value="NZ_JASHIF010000009.1"/>
</dbReference>
<evidence type="ECO:0000256" key="3">
    <source>
        <dbReference type="ARBA" id="ARBA00007520"/>
    </source>
</evidence>
<dbReference type="PROSITE" id="PS50850">
    <property type="entry name" value="MFS"/>
    <property type="match status" value="1"/>
</dbReference>
<gene>
    <name evidence="10" type="ORF">QM524_12100</name>
</gene>
<evidence type="ECO:0000256" key="8">
    <source>
        <dbReference type="SAM" id="Phobius"/>
    </source>
</evidence>
<comment type="subcellular location">
    <subcellularLocation>
        <location evidence="2">Membrane</location>
        <topology evidence="2">Multi-pass membrane protein</topology>
    </subcellularLocation>
</comment>
<protein>
    <submittedName>
        <fullName evidence="10">TCR/Tet family MFS transporter</fullName>
    </submittedName>
</protein>
<evidence type="ECO:0000313" key="11">
    <source>
        <dbReference type="Proteomes" id="UP001236507"/>
    </source>
</evidence>
<keyword evidence="11" id="KW-1185">Reference proteome</keyword>
<dbReference type="InterPro" id="IPR020846">
    <property type="entry name" value="MFS_dom"/>
</dbReference>
<feature type="transmembrane region" description="Helical" evidence="8">
    <location>
        <begin position="7"/>
        <end position="30"/>
    </location>
</feature>
<feature type="transmembrane region" description="Helical" evidence="8">
    <location>
        <begin position="165"/>
        <end position="185"/>
    </location>
</feature>
<feature type="transmembrane region" description="Helical" evidence="8">
    <location>
        <begin position="137"/>
        <end position="159"/>
    </location>
</feature>
<dbReference type="InterPro" id="IPR005829">
    <property type="entry name" value="Sugar_transporter_CS"/>
</dbReference>
<dbReference type="CDD" id="cd17388">
    <property type="entry name" value="MFS_TetA"/>
    <property type="match status" value="1"/>
</dbReference>
<feature type="transmembrane region" description="Helical" evidence="8">
    <location>
        <begin position="253"/>
        <end position="272"/>
    </location>
</feature>
<feature type="domain" description="Major facilitator superfamily (MFS) profile" evidence="9">
    <location>
        <begin position="8"/>
        <end position="403"/>
    </location>
</feature>
<dbReference type="InterPro" id="IPR036259">
    <property type="entry name" value="MFS_trans_sf"/>
</dbReference>
<keyword evidence="5 8" id="KW-0812">Transmembrane</keyword>
<evidence type="ECO:0000256" key="5">
    <source>
        <dbReference type="ARBA" id="ARBA00022692"/>
    </source>
</evidence>
<feature type="transmembrane region" description="Helical" evidence="8">
    <location>
        <begin position="104"/>
        <end position="125"/>
    </location>
</feature>
<sequence length="410" mass="44154">MSDKRNPAIIFIFITMLIDVLGIGIIIPILPDLIEEFVGGGTSNAAIYGSMLMASYAVMQFLLSPVIGGLSDQYGRRPIILASLLGFSVDYLLLAFAPNITWLFVGRLIAGVTGASFTTASAYIADITKPEDRAKNFGMVGAAFGLGFIIGPVIGGVLGEIHIKLPFFASAGLTAINWLYGYFILPESLPKENRRPFDWRRSNPIGTLSNMTKYPLLFGLSIALFCIQLAGQTNPSTWAYYTKLVFHWTKTEIGLSLGFAGVAVAIVQGFLSRKIIPKLGEKKSILVGLAFWSAGFFLYSIAWKGWMMYVVMMPFAMGGIAGPAIQSVMTQQVGADEQGELQGGITSIFSMTSILGPIIASNLFSYFSSPNAPIYFPGAAFFSGSVLAALGLVIAYLSFPKKKVQPSVSE</sequence>
<dbReference type="PANTHER" id="PTHR23504">
    <property type="entry name" value="MAJOR FACILITATOR SUPERFAMILY DOMAIN-CONTAINING PROTEIN 10"/>
    <property type="match status" value="1"/>
</dbReference>
<comment type="caution">
    <text evidence="10">The sequence shown here is derived from an EMBL/GenBank/DDBJ whole genome shotgun (WGS) entry which is preliminary data.</text>
</comment>
<keyword evidence="6 8" id="KW-1133">Transmembrane helix</keyword>
<dbReference type="Pfam" id="PF07690">
    <property type="entry name" value="MFS_1"/>
    <property type="match status" value="1"/>
</dbReference>
<evidence type="ECO:0000256" key="4">
    <source>
        <dbReference type="ARBA" id="ARBA00022448"/>
    </source>
</evidence>
<feature type="transmembrane region" description="Helical" evidence="8">
    <location>
        <begin position="374"/>
        <end position="397"/>
    </location>
</feature>
<evidence type="ECO:0000256" key="6">
    <source>
        <dbReference type="ARBA" id="ARBA00022989"/>
    </source>
</evidence>
<feature type="transmembrane region" description="Helical" evidence="8">
    <location>
        <begin position="284"/>
        <end position="301"/>
    </location>
</feature>
<dbReference type="Gene3D" id="1.20.1250.20">
    <property type="entry name" value="MFS general substrate transporter like domains"/>
    <property type="match status" value="1"/>
</dbReference>
<evidence type="ECO:0000259" key="9">
    <source>
        <dbReference type="PROSITE" id="PS50850"/>
    </source>
</evidence>
<accession>A0ABT6Y8Q0</accession>
<dbReference type="InterPro" id="IPR001958">
    <property type="entry name" value="Tet-R_TetA/multi-R_MdtG-like"/>
</dbReference>
<dbReference type="PANTHER" id="PTHR23504:SF15">
    <property type="entry name" value="MAJOR FACILITATOR SUPERFAMILY (MFS) PROFILE DOMAIN-CONTAINING PROTEIN"/>
    <property type="match status" value="1"/>
</dbReference>
<feature type="transmembrane region" description="Helical" evidence="8">
    <location>
        <begin position="345"/>
        <end position="368"/>
    </location>
</feature>
<evidence type="ECO:0000256" key="2">
    <source>
        <dbReference type="ARBA" id="ARBA00004141"/>
    </source>
</evidence>
<keyword evidence="7 8" id="KW-0472">Membrane</keyword>
<dbReference type="SUPFAM" id="SSF103473">
    <property type="entry name" value="MFS general substrate transporter"/>
    <property type="match status" value="1"/>
</dbReference>
<dbReference type="PROSITE" id="PS00216">
    <property type="entry name" value="SUGAR_TRANSPORT_1"/>
    <property type="match status" value="1"/>
</dbReference>
<dbReference type="EMBL" id="JASHIF010000009">
    <property type="protein sequence ID" value="MDI9859954.1"/>
    <property type="molecule type" value="Genomic_DNA"/>
</dbReference>
<feature type="transmembrane region" description="Helical" evidence="8">
    <location>
        <begin position="214"/>
        <end position="233"/>
    </location>
</feature>
<feature type="transmembrane region" description="Helical" evidence="8">
    <location>
        <begin position="79"/>
        <end position="98"/>
    </location>
</feature>
<dbReference type="InterPro" id="IPR011701">
    <property type="entry name" value="MFS"/>
</dbReference>
<comment type="similarity">
    <text evidence="3">Belongs to the major facilitator superfamily. TCR/Tet family.</text>
</comment>
<dbReference type="PRINTS" id="PR01035">
    <property type="entry name" value="TCRTETA"/>
</dbReference>
<feature type="transmembrane region" description="Helical" evidence="8">
    <location>
        <begin position="307"/>
        <end position="325"/>
    </location>
</feature>
<comment type="function">
    <text evidence="1">Resistance to tetracycline by an active tetracycline efflux. This is an energy-dependent process that decreases the accumulation of the antibiotic in whole cells. This protein functions as a metal-tetracycline/H(+) antiporter.</text>
</comment>
<proteinExistence type="inferred from homology"/>
<evidence type="ECO:0000256" key="7">
    <source>
        <dbReference type="ARBA" id="ARBA00023136"/>
    </source>
</evidence>